<evidence type="ECO:0000256" key="4">
    <source>
        <dbReference type="ARBA" id="ARBA00022729"/>
    </source>
</evidence>
<dbReference type="InterPro" id="IPR050975">
    <property type="entry name" value="Sleep_regulator"/>
</dbReference>
<gene>
    <name evidence="9" type="ORF">RN001_013381</name>
</gene>
<organism evidence="9 10">
    <name type="scientific">Aquatica leii</name>
    <dbReference type="NCBI Taxonomy" id="1421715"/>
    <lineage>
        <taxon>Eukaryota</taxon>
        <taxon>Metazoa</taxon>
        <taxon>Ecdysozoa</taxon>
        <taxon>Arthropoda</taxon>
        <taxon>Hexapoda</taxon>
        <taxon>Insecta</taxon>
        <taxon>Pterygota</taxon>
        <taxon>Neoptera</taxon>
        <taxon>Endopterygota</taxon>
        <taxon>Coleoptera</taxon>
        <taxon>Polyphaga</taxon>
        <taxon>Elateriformia</taxon>
        <taxon>Elateroidea</taxon>
        <taxon>Lampyridae</taxon>
        <taxon>Luciolinae</taxon>
        <taxon>Aquatica</taxon>
    </lineage>
</organism>
<dbReference type="Proteomes" id="UP001353858">
    <property type="component" value="Unassembled WGS sequence"/>
</dbReference>
<evidence type="ECO:0000313" key="9">
    <source>
        <dbReference type="EMBL" id="KAK4874021.1"/>
    </source>
</evidence>
<feature type="signal peptide" evidence="8">
    <location>
        <begin position="1"/>
        <end position="24"/>
    </location>
</feature>
<evidence type="ECO:0000256" key="2">
    <source>
        <dbReference type="ARBA" id="ARBA00022622"/>
    </source>
</evidence>
<dbReference type="AlphaFoldDB" id="A0AAN7S6Z8"/>
<keyword evidence="2" id="KW-0336">GPI-anchor</keyword>
<evidence type="ECO:0000256" key="7">
    <source>
        <dbReference type="ARBA" id="ARBA00023288"/>
    </source>
</evidence>
<dbReference type="SUPFAM" id="SSF57302">
    <property type="entry name" value="Snake toxin-like"/>
    <property type="match status" value="1"/>
</dbReference>
<evidence type="ECO:0008006" key="11">
    <source>
        <dbReference type="Google" id="ProtNLM"/>
    </source>
</evidence>
<evidence type="ECO:0000256" key="8">
    <source>
        <dbReference type="SAM" id="SignalP"/>
    </source>
</evidence>
<evidence type="ECO:0000313" key="10">
    <source>
        <dbReference type="Proteomes" id="UP001353858"/>
    </source>
</evidence>
<dbReference type="PANTHER" id="PTHR33562">
    <property type="entry name" value="ATILLA, ISOFORM B-RELATED-RELATED"/>
    <property type="match status" value="1"/>
</dbReference>
<dbReference type="EMBL" id="JARPUR010000006">
    <property type="protein sequence ID" value="KAK4874021.1"/>
    <property type="molecule type" value="Genomic_DNA"/>
</dbReference>
<dbReference type="InterPro" id="IPR045860">
    <property type="entry name" value="Snake_toxin-like_sf"/>
</dbReference>
<evidence type="ECO:0000256" key="1">
    <source>
        <dbReference type="ARBA" id="ARBA00004589"/>
    </source>
</evidence>
<comment type="caution">
    <text evidence="9">The sequence shown here is derived from an EMBL/GenBank/DDBJ whole genome shotgun (WGS) entry which is preliminary data.</text>
</comment>
<protein>
    <recommendedName>
        <fullName evidence="11">Protein sleepless</fullName>
    </recommendedName>
</protein>
<keyword evidence="10" id="KW-1185">Reference proteome</keyword>
<name>A0AAN7S6Z8_9COLE</name>
<comment type="subcellular location">
    <subcellularLocation>
        <location evidence="1">Membrane</location>
        <topology evidence="1">Lipid-anchor</topology>
        <topology evidence="1">GPI-anchor</topology>
    </subcellularLocation>
</comment>
<feature type="chain" id="PRO_5042975627" description="Protein sleepless" evidence="8">
    <location>
        <begin position="25"/>
        <end position="127"/>
    </location>
</feature>
<evidence type="ECO:0000256" key="6">
    <source>
        <dbReference type="ARBA" id="ARBA00023136"/>
    </source>
</evidence>
<evidence type="ECO:0000256" key="3">
    <source>
        <dbReference type="ARBA" id="ARBA00022692"/>
    </source>
</evidence>
<reference evidence="10" key="1">
    <citation type="submission" date="2023-01" db="EMBL/GenBank/DDBJ databases">
        <title>Key to firefly adult light organ development and bioluminescence: homeobox transcription factors regulate luciferase expression and transportation to peroxisome.</title>
        <authorList>
            <person name="Fu X."/>
        </authorList>
    </citation>
    <scope>NUCLEOTIDE SEQUENCE [LARGE SCALE GENOMIC DNA]</scope>
</reference>
<keyword evidence="3" id="KW-0812">Transmembrane</keyword>
<keyword evidence="7" id="KW-0449">Lipoprotein</keyword>
<proteinExistence type="predicted"/>
<keyword evidence="2" id="KW-0325">Glycoprotein</keyword>
<dbReference type="GO" id="GO:0098552">
    <property type="term" value="C:side of membrane"/>
    <property type="evidence" value="ECO:0007669"/>
    <property type="project" value="UniProtKB-KW"/>
</dbReference>
<keyword evidence="6" id="KW-0472">Membrane</keyword>
<evidence type="ECO:0000256" key="5">
    <source>
        <dbReference type="ARBA" id="ARBA00022989"/>
    </source>
</evidence>
<sequence>MCTHHWLLLFVLVFLINHVGKGSALQCYTCKSAPGGLCGDPFNATSVTSSKCTLPDYLCLKQKQILKIDAKEIKEVSRSCVPSSYCRLMLFDHCSLCDTDYCNSSNVNLSTLSNLLVLQLCLKQFFN</sequence>
<accession>A0AAN7S6Z8</accession>
<keyword evidence="5" id="KW-1133">Transmembrane helix</keyword>
<keyword evidence="4 8" id="KW-0732">Signal</keyword>